<organism evidence="2 3">
    <name type="scientific">Clarias magur</name>
    <name type="common">Asian catfish</name>
    <name type="synonym">Macropteronotus magur</name>
    <dbReference type="NCBI Taxonomy" id="1594786"/>
    <lineage>
        <taxon>Eukaryota</taxon>
        <taxon>Metazoa</taxon>
        <taxon>Chordata</taxon>
        <taxon>Craniata</taxon>
        <taxon>Vertebrata</taxon>
        <taxon>Euteleostomi</taxon>
        <taxon>Actinopterygii</taxon>
        <taxon>Neopterygii</taxon>
        <taxon>Teleostei</taxon>
        <taxon>Ostariophysi</taxon>
        <taxon>Siluriformes</taxon>
        <taxon>Clariidae</taxon>
        <taxon>Clarias</taxon>
    </lineage>
</organism>
<sequence length="91" mass="9987">HTHSEDCLTTSMFHGPHPNGIGEPGLAVPRPGPTTESTGSLMDRIYIMHGQIKAPACFKFDLLSLKDNDIKVPSYVQTLCIYHDQVQGPAR</sequence>
<feature type="non-terminal residue" evidence="2">
    <location>
        <position position="1"/>
    </location>
</feature>
<evidence type="ECO:0000313" key="3">
    <source>
        <dbReference type="Proteomes" id="UP000727407"/>
    </source>
</evidence>
<reference evidence="2" key="1">
    <citation type="submission" date="2020-07" db="EMBL/GenBank/DDBJ databases">
        <title>Clarias magur genome sequencing, assembly and annotation.</title>
        <authorList>
            <person name="Kushwaha B."/>
            <person name="Kumar R."/>
            <person name="Das P."/>
            <person name="Joshi C.G."/>
            <person name="Kumar D."/>
            <person name="Nagpure N.S."/>
            <person name="Pandey M."/>
            <person name="Agarwal S."/>
            <person name="Srivastava S."/>
            <person name="Singh M."/>
            <person name="Sahoo L."/>
            <person name="Jayasankar P."/>
            <person name="Meher P.K."/>
            <person name="Koringa P.G."/>
            <person name="Iquebal M.A."/>
            <person name="Das S.P."/>
            <person name="Bit A."/>
            <person name="Patnaik S."/>
            <person name="Patel N."/>
            <person name="Shah T.M."/>
            <person name="Hinsu A."/>
            <person name="Jena J.K."/>
        </authorList>
    </citation>
    <scope>NUCLEOTIDE SEQUENCE</scope>
    <source>
        <strain evidence="2">CIFAMagur01</strain>
        <tissue evidence="2">Testis</tissue>
    </source>
</reference>
<name>A0A8J4UD61_CLAMG</name>
<keyword evidence="3" id="KW-1185">Reference proteome</keyword>
<comment type="caution">
    <text evidence="2">The sequence shown here is derived from an EMBL/GenBank/DDBJ whole genome shotgun (WGS) entry which is preliminary data.</text>
</comment>
<dbReference type="AlphaFoldDB" id="A0A8J4UD61"/>
<protein>
    <submittedName>
        <fullName evidence="2">Uncharacterized protein</fullName>
    </submittedName>
</protein>
<feature type="region of interest" description="Disordered" evidence="1">
    <location>
        <begin position="1"/>
        <end position="36"/>
    </location>
</feature>
<proteinExistence type="predicted"/>
<accession>A0A8J4UD61</accession>
<evidence type="ECO:0000313" key="2">
    <source>
        <dbReference type="EMBL" id="KAF5896319.1"/>
    </source>
</evidence>
<dbReference type="EMBL" id="QNUK01000281">
    <property type="protein sequence ID" value="KAF5896319.1"/>
    <property type="molecule type" value="Genomic_DNA"/>
</dbReference>
<gene>
    <name evidence="2" type="ORF">DAT39_013972</name>
</gene>
<dbReference type="Proteomes" id="UP000727407">
    <property type="component" value="Unassembled WGS sequence"/>
</dbReference>
<evidence type="ECO:0000256" key="1">
    <source>
        <dbReference type="SAM" id="MobiDB-lite"/>
    </source>
</evidence>